<dbReference type="Pfam" id="PF17808">
    <property type="entry name" value="fn3_PAP"/>
    <property type="match status" value="1"/>
</dbReference>
<feature type="domain" description="Purple acid phosphatase Fn3-like" evidence="1">
    <location>
        <begin position="2"/>
        <end position="66"/>
    </location>
</feature>
<dbReference type="EnsemblPlants" id="QL04p012835:mrna">
    <property type="protein sequence ID" value="QL04p012835:mrna:CDS:2"/>
    <property type="gene ID" value="QL04p012835"/>
</dbReference>
<dbReference type="EMBL" id="LRBV02000004">
    <property type="status" value="NOT_ANNOTATED_CDS"/>
    <property type="molecule type" value="Genomic_DNA"/>
</dbReference>
<reference evidence="2 3" key="1">
    <citation type="journal article" date="2016" name="G3 (Bethesda)">
        <title>First Draft Assembly and Annotation of the Genome of a California Endemic Oak Quercus lobata Nee (Fagaceae).</title>
        <authorList>
            <person name="Sork V.L."/>
            <person name="Fitz-Gibbon S.T."/>
            <person name="Puiu D."/>
            <person name="Crepeau M."/>
            <person name="Gugger P.F."/>
            <person name="Sherman R."/>
            <person name="Stevens K."/>
            <person name="Langley C.H."/>
            <person name="Pellegrini M."/>
            <person name="Salzberg S.L."/>
        </authorList>
    </citation>
    <scope>NUCLEOTIDE SEQUENCE [LARGE SCALE GENOMIC DNA]</scope>
    <source>
        <strain evidence="2 3">cv. SW786</strain>
    </source>
</reference>
<dbReference type="InParanoid" id="A0A7N2LDU7"/>
<dbReference type="Gramene" id="QL04p012835:mrna">
    <property type="protein sequence ID" value="QL04p012835:mrna:CDS:2"/>
    <property type="gene ID" value="QL04p012835"/>
</dbReference>
<proteinExistence type="predicted"/>
<dbReference type="InterPro" id="IPR040974">
    <property type="entry name" value="Fn3_PAP"/>
</dbReference>
<accession>A0A7N2LDU7</accession>
<reference evidence="2" key="2">
    <citation type="submission" date="2021-01" db="UniProtKB">
        <authorList>
            <consortium name="EnsemblPlants"/>
        </authorList>
    </citation>
    <scope>IDENTIFICATION</scope>
</reference>
<protein>
    <recommendedName>
        <fullName evidence="1">Purple acid phosphatase Fn3-like domain-containing protein</fullName>
    </recommendedName>
</protein>
<keyword evidence="3" id="KW-1185">Reference proteome</keyword>
<evidence type="ECO:0000313" key="2">
    <source>
        <dbReference type="EnsemblPlants" id="QL04p012835:mrna:CDS:2"/>
    </source>
</evidence>
<organism evidence="2 3">
    <name type="scientific">Quercus lobata</name>
    <name type="common">Valley oak</name>
    <dbReference type="NCBI Taxonomy" id="97700"/>
    <lineage>
        <taxon>Eukaryota</taxon>
        <taxon>Viridiplantae</taxon>
        <taxon>Streptophyta</taxon>
        <taxon>Embryophyta</taxon>
        <taxon>Tracheophyta</taxon>
        <taxon>Spermatophyta</taxon>
        <taxon>Magnoliopsida</taxon>
        <taxon>eudicotyledons</taxon>
        <taxon>Gunneridae</taxon>
        <taxon>Pentapetalae</taxon>
        <taxon>rosids</taxon>
        <taxon>fabids</taxon>
        <taxon>Fagales</taxon>
        <taxon>Fagaceae</taxon>
        <taxon>Quercus</taxon>
    </lineage>
</organism>
<dbReference type="AlphaFoldDB" id="A0A7N2LDU7"/>
<evidence type="ECO:0000259" key="1">
    <source>
        <dbReference type="Pfam" id="PF17808"/>
    </source>
</evidence>
<name>A0A7N2LDU7_QUELO</name>
<dbReference type="Proteomes" id="UP000594261">
    <property type="component" value="Chromosome 4"/>
</dbReference>
<evidence type="ECO:0000313" key="3">
    <source>
        <dbReference type="Proteomes" id="UP000594261"/>
    </source>
</evidence>
<sequence length="96" mass="10747">MYMSNDPDYLSCNKHECKNECIVRTCSGTLTFHVINIRTDIELVLYSGGFKTPCILGRSGPFNFANPKKPDVEQTAMSFLDSHACLKSSCKAKKHL</sequence>